<name>A0A8S9P7J4_BRACR</name>
<evidence type="ECO:0000313" key="2">
    <source>
        <dbReference type="Proteomes" id="UP000712600"/>
    </source>
</evidence>
<dbReference type="Proteomes" id="UP000712600">
    <property type="component" value="Unassembled WGS sequence"/>
</dbReference>
<accession>A0A8S9P7J4</accession>
<comment type="caution">
    <text evidence="1">The sequence shown here is derived from an EMBL/GenBank/DDBJ whole genome shotgun (WGS) entry which is preliminary data.</text>
</comment>
<evidence type="ECO:0000313" key="1">
    <source>
        <dbReference type="EMBL" id="KAF3510905.1"/>
    </source>
</evidence>
<proteinExistence type="predicted"/>
<gene>
    <name evidence="1" type="ORF">F2Q69_00002167</name>
</gene>
<dbReference type="AlphaFoldDB" id="A0A8S9P7J4"/>
<sequence>MQFDSAIGVKVSALELDPIKERETLCEGEAIEGKVDPGNPYVLVASSSALRSLELLRYR</sequence>
<reference evidence="1" key="1">
    <citation type="submission" date="2019-12" db="EMBL/GenBank/DDBJ databases">
        <title>Genome sequencing and annotation of Brassica cretica.</title>
        <authorList>
            <person name="Studholme D.J."/>
            <person name="Sarris P."/>
        </authorList>
    </citation>
    <scope>NUCLEOTIDE SEQUENCE</scope>
    <source>
        <strain evidence="1">PFS-109/04</strain>
        <tissue evidence="1">Leaf</tissue>
    </source>
</reference>
<organism evidence="1 2">
    <name type="scientific">Brassica cretica</name>
    <name type="common">Mustard</name>
    <dbReference type="NCBI Taxonomy" id="69181"/>
    <lineage>
        <taxon>Eukaryota</taxon>
        <taxon>Viridiplantae</taxon>
        <taxon>Streptophyta</taxon>
        <taxon>Embryophyta</taxon>
        <taxon>Tracheophyta</taxon>
        <taxon>Spermatophyta</taxon>
        <taxon>Magnoliopsida</taxon>
        <taxon>eudicotyledons</taxon>
        <taxon>Gunneridae</taxon>
        <taxon>Pentapetalae</taxon>
        <taxon>rosids</taxon>
        <taxon>malvids</taxon>
        <taxon>Brassicales</taxon>
        <taxon>Brassicaceae</taxon>
        <taxon>Brassiceae</taxon>
        <taxon>Brassica</taxon>
    </lineage>
</organism>
<dbReference type="EMBL" id="QGKX02001521">
    <property type="protein sequence ID" value="KAF3510905.1"/>
    <property type="molecule type" value="Genomic_DNA"/>
</dbReference>
<protein>
    <submittedName>
        <fullName evidence="1">Uncharacterized protein</fullName>
    </submittedName>
</protein>